<dbReference type="Proteomes" id="UP000239898">
    <property type="component" value="Unassembled WGS sequence"/>
</dbReference>
<dbReference type="RefSeq" id="WP_128419758.1">
    <property type="nucleotide sequence ID" value="NZ_CP049017.1"/>
</dbReference>
<dbReference type="InterPro" id="IPR014710">
    <property type="entry name" value="RmlC-like_jellyroll"/>
</dbReference>
<dbReference type="Pfam" id="PF05726">
    <property type="entry name" value="Pirin_C"/>
    <property type="match status" value="1"/>
</dbReference>
<feature type="binding site" evidence="2">
    <location>
        <position position="65"/>
    </location>
    <ligand>
        <name>Fe cation</name>
        <dbReference type="ChEBI" id="CHEBI:24875"/>
    </ligand>
</feature>
<evidence type="ECO:0000259" key="4">
    <source>
        <dbReference type="Pfam" id="PF02678"/>
    </source>
</evidence>
<feature type="binding site" evidence="2">
    <location>
        <position position="111"/>
    </location>
    <ligand>
        <name>Fe cation</name>
        <dbReference type="ChEBI" id="CHEBI:24875"/>
    </ligand>
</feature>
<comment type="caution">
    <text evidence="6">The sequence shown here is derived from an EMBL/GenBank/DDBJ whole genome shotgun (WGS) entry which is preliminary data.</text>
</comment>
<evidence type="ECO:0000259" key="5">
    <source>
        <dbReference type="Pfam" id="PF05726"/>
    </source>
</evidence>
<reference evidence="6 7" key="1">
    <citation type="submission" date="2016-08" db="EMBL/GenBank/DDBJ databases">
        <title>Evolution of the type three secretion system and type three effector repertoires in Xanthomonas.</title>
        <authorList>
            <person name="Merda D."/>
            <person name="Briand M."/>
            <person name="Bosis E."/>
            <person name="Rousseau C."/>
            <person name="Portier P."/>
            <person name="Jacques M.-A."/>
            <person name="Fischer-Le Saux M."/>
        </authorList>
    </citation>
    <scope>NUCLEOTIDE SEQUENCE [LARGE SCALE GENOMIC DNA]</scope>
    <source>
        <strain evidence="6 7">CFBP 4691</strain>
    </source>
</reference>
<dbReference type="AlphaFoldDB" id="A0A2S6ZH59"/>
<comment type="similarity">
    <text evidence="1 3">Belongs to the pirin family.</text>
</comment>
<feature type="domain" description="Pirin N-terminal" evidence="4">
    <location>
        <begin position="27"/>
        <end position="127"/>
    </location>
</feature>
<keyword evidence="7" id="KW-1185">Reference proteome</keyword>
<sequence length="286" mass="30754">MTDTTTAVPARILRAIRGHATADGDGVKLTRVIGGAELPELDPFLLLDEFGTDRAEDYIGGFPSHPHRGFETVTYMLDGRMRHQDNHGNEGLLTPGSVQWMTAGRGLVHSEMPEQESGRMRGFQLWVNLPARDKMGAPRYQEFAPERIPLTQPAPGVAVKVIAGQVGDVAGPIAQPATDPLYLDIALAAGVRWDYVLPAGHNAFAYAYEGAATLGEGESARALPAQTLAVLGGGDLLQLQAGAAGARLIVVAGRPLREPVARHGPFVMNTRQELMQAFVDFREGRF</sequence>
<feature type="domain" description="Pirin C-terminal" evidence="5">
    <location>
        <begin position="182"/>
        <end position="286"/>
    </location>
</feature>
<dbReference type="InterPro" id="IPR012093">
    <property type="entry name" value="Pirin"/>
</dbReference>
<keyword evidence="2" id="KW-0408">Iron</keyword>
<protein>
    <recommendedName>
        <fullName evidence="8">Pirin family protein</fullName>
    </recommendedName>
</protein>
<dbReference type="SUPFAM" id="SSF51182">
    <property type="entry name" value="RmlC-like cupins"/>
    <property type="match status" value="1"/>
</dbReference>
<keyword evidence="2" id="KW-0479">Metal-binding</keyword>
<feature type="binding site" evidence="2">
    <location>
        <position position="67"/>
    </location>
    <ligand>
        <name>Fe cation</name>
        <dbReference type="ChEBI" id="CHEBI:24875"/>
    </ligand>
</feature>
<dbReference type="CDD" id="cd02909">
    <property type="entry name" value="cupin_pirin_N"/>
    <property type="match status" value="1"/>
</dbReference>
<dbReference type="InterPro" id="IPR003829">
    <property type="entry name" value="Pirin_N_dom"/>
</dbReference>
<organism evidence="6 7">
    <name type="scientific">Xanthomonas theicola</name>
    <dbReference type="NCBI Taxonomy" id="56464"/>
    <lineage>
        <taxon>Bacteria</taxon>
        <taxon>Pseudomonadati</taxon>
        <taxon>Pseudomonadota</taxon>
        <taxon>Gammaproteobacteria</taxon>
        <taxon>Lysobacterales</taxon>
        <taxon>Lysobacteraceae</taxon>
        <taxon>Xanthomonas</taxon>
    </lineage>
</organism>
<proteinExistence type="inferred from homology"/>
<dbReference type="PIRSF" id="PIRSF006232">
    <property type="entry name" value="Pirin"/>
    <property type="match status" value="1"/>
</dbReference>
<dbReference type="Gene3D" id="2.60.120.10">
    <property type="entry name" value="Jelly Rolls"/>
    <property type="match status" value="2"/>
</dbReference>
<dbReference type="PANTHER" id="PTHR13903">
    <property type="entry name" value="PIRIN-RELATED"/>
    <property type="match status" value="1"/>
</dbReference>
<accession>A0A2S6ZH59</accession>
<dbReference type="CDD" id="cd02247">
    <property type="entry name" value="cupin_pirin_C"/>
    <property type="match status" value="1"/>
</dbReference>
<comment type="cofactor">
    <cofactor evidence="2">
        <name>Fe cation</name>
        <dbReference type="ChEBI" id="CHEBI:24875"/>
    </cofactor>
    <text evidence="2">Binds 1 Fe cation per subunit.</text>
</comment>
<dbReference type="InterPro" id="IPR011051">
    <property type="entry name" value="RmlC_Cupin_sf"/>
</dbReference>
<evidence type="ECO:0000313" key="6">
    <source>
        <dbReference type="EMBL" id="PPT91602.1"/>
    </source>
</evidence>
<dbReference type="PANTHER" id="PTHR13903:SF8">
    <property type="entry name" value="PIRIN"/>
    <property type="match status" value="1"/>
</dbReference>
<gene>
    <name evidence="6" type="ORF">XthCFBP4691_07045</name>
</gene>
<dbReference type="OrthoDB" id="9780903at2"/>
<evidence type="ECO:0000256" key="1">
    <source>
        <dbReference type="ARBA" id="ARBA00008416"/>
    </source>
</evidence>
<dbReference type="GO" id="GO:0046872">
    <property type="term" value="F:metal ion binding"/>
    <property type="evidence" value="ECO:0007669"/>
    <property type="project" value="UniProtKB-KW"/>
</dbReference>
<evidence type="ECO:0008006" key="8">
    <source>
        <dbReference type="Google" id="ProtNLM"/>
    </source>
</evidence>
<dbReference type="Pfam" id="PF02678">
    <property type="entry name" value="Pirin"/>
    <property type="match status" value="1"/>
</dbReference>
<feature type="binding site" evidence="2">
    <location>
        <position position="109"/>
    </location>
    <ligand>
        <name>Fe cation</name>
        <dbReference type="ChEBI" id="CHEBI:24875"/>
    </ligand>
</feature>
<dbReference type="EMBL" id="MIGX01000023">
    <property type="protein sequence ID" value="PPT91602.1"/>
    <property type="molecule type" value="Genomic_DNA"/>
</dbReference>
<evidence type="ECO:0000256" key="2">
    <source>
        <dbReference type="PIRSR" id="PIRSR006232-1"/>
    </source>
</evidence>
<evidence type="ECO:0000256" key="3">
    <source>
        <dbReference type="RuleBase" id="RU003457"/>
    </source>
</evidence>
<dbReference type="InterPro" id="IPR008778">
    <property type="entry name" value="Pirin_C_dom"/>
</dbReference>
<name>A0A2S6ZH59_9XANT</name>
<evidence type="ECO:0000313" key="7">
    <source>
        <dbReference type="Proteomes" id="UP000239898"/>
    </source>
</evidence>